<gene>
    <name evidence="1" type="ordered locus">SCH_1238</name>
</gene>
<protein>
    <submittedName>
        <fullName evidence="1">Uncharacterized protein</fullName>
    </submittedName>
</protein>
<evidence type="ECO:0000313" key="2">
    <source>
        <dbReference type="Proteomes" id="UP000000538"/>
    </source>
</evidence>
<proteinExistence type="predicted"/>
<dbReference type="AlphaFoldDB" id="Q57Q67"/>
<dbReference type="EMBL" id="AE017220">
    <property type="protein sequence ID" value="AAX65144.1"/>
    <property type="molecule type" value="Genomic_DNA"/>
</dbReference>
<dbReference type="HOGENOM" id="CLU_2481457_0_0_6"/>
<organism evidence="1 2">
    <name type="scientific">Salmonella choleraesuis (strain SC-B67)</name>
    <dbReference type="NCBI Taxonomy" id="321314"/>
    <lineage>
        <taxon>Bacteria</taxon>
        <taxon>Pseudomonadati</taxon>
        <taxon>Pseudomonadota</taxon>
        <taxon>Gammaproteobacteria</taxon>
        <taxon>Enterobacterales</taxon>
        <taxon>Enterobacteriaceae</taxon>
        <taxon>Salmonella</taxon>
    </lineage>
</organism>
<dbReference type="KEGG" id="sec:SCH_1238"/>
<dbReference type="Proteomes" id="UP000000538">
    <property type="component" value="Chromosome"/>
</dbReference>
<name>Q57Q67_SALCH</name>
<reference evidence="1 2" key="1">
    <citation type="journal article" date="2005" name="Nucleic Acids Res.">
        <title>The genome sequence of Salmonella enterica serovar Choleraesuis, a highly invasive and resistant zoonotic pathogen.</title>
        <authorList>
            <person name="Chiu C.H."/>
            <person name="Tang P."/>
            <person name="Chu C."/>
            <person name="Hu S."/>
            <person name="Bao Q."/>
            <person name="Yu J."/>
            <person name="Chou Y.Y."/>
            <person name="Wang H.S."/>
            <person name="Lee Y.S."/>
        </authorList>
    </citation>
    <scope>NUCLEOTIDE SEQUENCE [LARGE SCALE GENOMIC DNA]</scope>
    <source>
        <strain evidence="1 2">SC-B67</strain>
    </source>
</reference>
<evidence type="ECO:0000313" key="1">
    <source>
        <dbReference type="EMBL" id="AAX65144.1"/>
    </source>
</evidence>
<sequence length="87" mass="10257">MYASHYPPTFAAVDTQMSHHMLLLGHVWLVLKSNQQALLQVHIHLLCPAILERHAGYSGHNDYLIRLLYIRFLMLNNGRRNYRNYPE</sequence>
<accession>Q57Q67</accession>